<accession>G3JNJ9</accession>
<proteinExistence type="predicted"/>
<dbReference type="InterPro" id="IPR002818">
    <property type="entry name" value="DJ-1/PfpI"/>
</dbReference>
<dbReference type="Gene3D" id="3.40.50.880">
    <property type="match status" value="1"/>
</dbReference>
<dbReference type="SUPFAM" id="SSF52317">
    <property type="entry name" value="Class I glutamine amidotransferase-like"/>
    <property type="match status" value="1"/>
</dbReference>
<keyword evidence="3" id="KW-1185">Reference proteome</keyword>
<dbReference type="AlphaFoldDB" id="G3JNJ9"/>
<dbReference type="KEGG" id="cmt:CCM_08092"/>
<dbReference type="InterPro" id="IPR029062">
    <property type="entry name" value="Class_I_gatase-like"/>
</dbReference>
<gene>
    <name evidence="2" type="ORF">CCM_08092</name>
</gene>
<dbReference type="eggNOG" id="ENOG502RV87">
    <property type="taxonomic scope" value="Eukaryota"/>
</dbReference>
<reference evidence="2 3" key="1">
    <citation type="journal article" date="2011" name="Genome Biol.">
        <title>Genome sequence of the insect pathogenic fungus Cordyceps militaris, a valued traditional Chinese medicine.</title>
        <authorList>
            <person name="Zheng P."/>
            <person name="Xia Y."/>
            <person name="Xiao G."/>
            <person name="Xiong C."/>
            <person name="Hu X."/>
            <person name="Zhang S."/>
            <person name="Zheng H."/>
            <person name="Huang Y."/>
            <person name="Zhou Y."/>
            <person name="Wang S."/>
            <person name="Zhao G.P."/>
            <person name="Liu X."/>
            <person name="St Leger R.J."/>
            <person name="Wang C."/>
        </authorList>
    </citation>
    <scope>NUCLEOTIDE SEQUENCE [LARGE SCALE GENOMIC DNA]</scope>
    <source>
        <strain evidence="2 3">CM01</strain>
    </source>
</reference>
<dbReference type="PANTHER" id="PTHR43130:SF15">
    <property type="entry name" value="THIJ_PFPI FAMILY PROTEIN (AFU_ORTHOLOGUE AFUA_5G14240)"/>
    <property type="match status" value="1"/>
</dbReference>
<name>G3JNJ9_CORMM</name>
<dbReference type="HOGENOM" id="CLU_000445_44_8_1"/>
<dbReference type="PANTHER" id="PTHR43130">
    <property type="entry name" value="ARAC-FAMILY TRANSCRIPTIONAL REGULATOR"/>
    <property type="match status" value="1"/>
</dbReference>
<dbReference type="EMBL" id="JH126404">
    <property type="protein sequence ID" value="EGX89839.1"/>
    <property type="molecule type" value="Genomic_DNA"/>
</dbReference>
<dbReference type="InterPro" id="IPR052158">
    <property type="entry name" value="INH-QAR"/>
</dbReference>
<dbReference type="GeneID" id="18170101"/>
<dbReference type="Proteomes" id="UP000001610">
    <property type="component" value="Unassembled WGS sequence"/>
</dbReference>
<dbReference type="RefSeq" id="XP_006673294.1">
    <property type="nucleotide sequence ID" value="XM_006673231.1"/>
</dbReference>
<organism evidence="2 3">
    <name type="scientific">Cordyceps militaris (strain CM01)</name>
    <name type="common">Caterpillar fungus</name>
    <dbReference type="NCBI Taxonomy" id="983644"/>
    <lineage>
        <taxon>Eukaryota</taxon>
        <taxon>Fungi</taxon>
        <taxon>Dikarya</taxon>
        <taxon>Ascomycota</taxon>
        <taxon>Pezizomycotina</taxon>
        <taxon>Sordariomycetes</taxon>
        <taxon>Hypocreomycetidae</taxon>
        <taxon>Hypocreales</taxon>
        <taxon>Cordycipitaceae</taxon>
        <taxon>Cordyceps</taxon>
    </lineage>
</organism>
<evidence type="ECO:0000313" key="2">
    <source>
        <dbReference type="EMBL" id="EGX89839.1"/>
    </source>
</evidence>
<dbReference type="InParanoid" id="G3JNJ9"/>
<dbReference type="VEuPathDB" id="FungiDB:CCM_08092"/>
<dbReference type="CDD" id="cd03139">
    <property type="entry name" value="GATase1_PfpI_2"/>
    <property type="match status" value="1"/>
</dbReference>
<protein>
    <submittedName>
        <fullName evidence="2">DJ-1/PfpI family protein</fullName>
    </submittedName>
</protein>
<dbReference type="Pfam" id="PF01965">
    <property type="entry name" value="DJ-1_PfpI"/>
    <property type="match status" value="1"/>
</dbReference>
<dbReference type="OMA" id="VHPHTRF"/>
<feature type="domain" description="DJ-1/PfpI" evidence="1">
    <location>
        <begin position="24"/>
        <end position="209"/>
    </location>
</feature>
<sequence>MTTQAPNTDATPATPEAAAPPTRFAMVLFNGFQALDVFGPIDTLNLLSRILSRRSPSSPGLSLALLAATLDPVTTAAPDAQQTTEQKVLPTHTFATAPAALDVVLIPGGQGTRTRATIQPAVDFIRRRFPDVRLVLTICTGVVVVARAGLLNGERATTNKSKFGWVVEAASEGSPDAVWVERARWVEGDKIWSASGVSAGMDAMLEMVAKLYGRDVAEEIATTQEYARHTDSTDDPFWEVHHANK</sequence>
<dbReference type="OrthoDB" id="543156at2759"/>
<evidence type="ECO:0000313" key="3">
    <source>
        <dbReference type="Proteomes" id="UP000001610"/>
    </source>
</evidence>
<evidence type="ECO:0000259" key="1">
    <source>
        <dbReference type="Pfam" id="PF01965"/>
    </source>
</evidence>